<dbReference type="PANTHER" id="PTHR18896">
    <property type="entry name" value="PHOSPHOLIPASE D"/>
    <property type="match status" value="1"/>
</dbReference>
<dbReference type="EMBL" id="CP035913">
    <property type="protein sequence ID" value="QBE65499.1"/>
    <property type="molecule type" value="Genomic_DNA"/>
</dbReference>
<evidence type="ECO:0000256" key="1">
    <source>
        <dbReference type="ARBA" id="ARBA00000798"/>
    </source>
</evidence>
<accession>A0A4P6L233</accession>
<dbReference type="InterPro" id="IPR015679">
    <property type="entry name" value="PLipase_D_fam"/>
</dbReference>
<evidence type="ECO:0000256" key="2">
    <source>
        <dbReference type="ARBA" id="ARBA00022737"/>
    </source>
</evidence>
<dbReference type="PANTHER" id="PTHR18896:SF76">
    <property type="entry name" value="PHOSPHOLIPASE"/>
    <property type="match status" value="1"/>
</dbReference>
<name>A0A4P6L233_9BURK</name>
<proteinExistence type="predicted"/>
<evidence type="ECO:0000313" key="6">
    <source>
        <dbReference type="EMBL" id="QBE65499.1"/>
    </source>
</evidence>
<keyword evidence="7" id="KW-1185">Reference proteome</keyword>
<dbReference type="InterPro" id="IPR001736">
    <property type="entry name" value="PLipase_D/transphosphatidylase"/>
</dbReference>
<dbReference type="OrthoDB" id="8828485at2"/>
<reference evidence="6 7" key="1">
    <citation type="submission" date="2019-02" db="EMBL/GenBank/DDBJ databases">
        <title>Draft Genome Sequences of Six Type Strains of the Genus Massilia.</title>
        <authorList>
            <person name="Miess H."/>
            <person name="Frediansyhah A."/>
            <person name="Gross H."/>
        </authorList>
    </citation>
    <scope>NUCLEOTIDE SEQUENCE [LARGE SCALE GENOMIC DNA]</scope>
    <source>
        <strain evidence="6 7">DSM 17473</strain>
    </source>
</reference>
<keyword evidence="3" id="KW-0378">Hydrolase</keyword>
<sequence>MDNAINRVETTYVDATTGSARCTVQWLLENRNLKGKTTHPITHNNKLTMFICGEEGFRDIANEIRNAQCSIDICCWGFDPGMELERKRNETWPRGDTYGDLLIAAGRRGVRVRLLVWFDWRAAKAGMARNMPGMTHDRHVWRQDGGLKPNAAKLSAANSSSILRSLHAQAKEGKSDPLKNQRALFDINEETIPLLARAEYCFSWYQAARGDSLGNIELRLHTGDPDSIEEQLATEATRPAIAENACMEYFGTHHQKPLLIDFNHADGAKAVGYVMGLNSVSEYWDTISHRLENPRREEVSPADAAKASESERGFRTLKPFRDYACRIDRGGALVSLYNNFICAWNRAKSKAHGAGSAVDFNAAPENAGVPSALLHKPCPGDSTVQIVRTQPAESDMSIRELYFKAADNASLAFRYLYVENQYFQYEEWTKRLVEKRRHVMKLWNKARTAAGKPLAQMPVLHVFVVIPVPERAEMIPRTYDALAHLGEQRAMKGQQVLIDNENRRVAAIKPEPAHPLDGTFGRPQPHHYVLPEVVAHANGIDKPDPKRLEREFGIKVCTAMLNACGSDGKQWRYREIYIHSKLLLVDDVFCTLGSANLNQRSMTADSELNLATIDPKLTTDLRRRIWSQLSGGMFDGGDGSQPEIEKAFRDCRELMRENELKKKNGRKLTGFLLPLADERSSTIRLG</sequence>
<organism evidence="6 7">
    <name type="scientific">Pseudoduganella lutea</name>
    <dbReference type="NCBI Taxonomy" id="321985"/>
    <lineage>
        <taxon>Bacteria</taxon>
        <taxon>Pseudomonadati</taxon>
        <taxon>Pseudomonadota</taxon>
        <taxon>Betaproteobacteria</taxon>
        <taxon>Burkholderiales</taxon>
        <taxon>Oxalobacteraceae</taxon>
        <taxon>Telluria group</taxon>
        <taxon>Pseudoduganella</taxon>
    </lineage>
</organism>
<dbReference type="SUPFAM" id="SSF56024">
    <property type="entry name" value="Phospholipase D/nuclease"/>
    <property type="match status" value="2"/>
</dbReference>
<evidence type="ECO:0000313" key="7">
    <source>
        <dbReference type="Proteomes" id="UP000290637"/>
    </source>
</evidence>
<dbReference type="GO" id="GO:0009395">
    <property type="term" value="P:phospholipid catabolic process"/>
    <property type="evidence" value="ECO:0007669"/>
    <property type="project" value="TreeGrafter"/>
</dbReference>
<protein>
    <submittedName>
        <fullName evidence="6">Phospholipase</fullName>
    </submittedName>
</protein>
<dbReference type="Gene3D" id="3.30.870.10">
    <property type="entry name" value="Endonuclease Chain A"/>
    <property type="match status" value="2"/>
</dbReference>
<keyword evidence="4" id="KW-0443">Lipid metabolism</keyword>
<evidence type="ECO:0000259" key="5">
    <source>
        <dbReference type="PROSITE" id="PS50035"/>
    </source>
</evidence>
<dbReference type="AlphaFoldDB" id="A0A4P6L233"/>
<evidence type="ECO:0000256" key="3">
    <source>
        <dbReference type="ARBA" id="ARBA00022801"/>
    </source>
</evidence>
<dbReference type="Proteomes" id="UP000290637">
    <property type="component" value="Chromosome"/>
</dbReference>
<keyword evidence="2" id="KW-0677">Repeat</keyword>
<comment type="catalytic activity">
    <reaction evidence="1">
        <text>a 1,2-diacyl-sn-glycero-3-phosphocholine + H2O = a 1,2-diacyl-sn-glycero-3-phosphate + choline + H(+)</text>
        <dbReference type="Rhea" id="RHEA:14445"/>
        <dbReference type="ChEBI" id="CHEBI:15354"/>
        <dbReference type="ChEBI" id="CHEBI:15377"/>
        <dbReference type="ChEBI" id="CHEBI:15378"/>
        <dbReference type="ChEBI" id="CHEBI:57643"/>
        <dbReference type="ChEBI" id="CHEBI:58608"/>
        <dbReference type="EC" id="3.1.4.4"/>
    </reaction>
</comment>
<dbReference type="GO" id="GO:0004630">
    <property type="term" value="F:phospholipase D activity"/>
    <property type="evidence" value="ECO:0007669"/>
    <property type="project" value="UniProtKB-EC"/>
</dbReference>
<evidence type="ECO:0000256" key="4">
    <source>
        <dbReference type="ARBA" id="ARBA00023098"/>
    </source>
</evidence>
<dbReference type="SMART" id="SM00155">
    <property type="entry name" value="PLDc"/>
    <property type="match status" value="2"/>
</dbReference>
<dbReference type="PROSITE" id="PS50035">
    <property type="entry name" value="PLD"/>
    <property type="match status" value="1"/>
</dbReference>
<dbReference type="RefSeq" id="WP_130188609.1">
    <property type="nucleotide sequence ID" value="NZ_CP035913.1"/>
</dbReference>
<dbReference type="Pfam" id="PF13091">
    <property type="entry name" value="PLDc_2"/>
    <property type="match status" value="1"/>
</dbReference>
<dbReference type="KEGG" id="plue:EWM63_22970"/>
<feature type="domain" description="PLD phosphodiesterase" evidence="5">
    <location>
        <begin position="574"/>
        <end position="601"/>
    </location>
</feature>
<gene>
    <name evidence="6" type="ORF">EWM63_22970</name>
</gene>
<dbReference type="InterPro" id="IPR025202">
    <property type="entry name" value="PLD-like_dom"/>
</dbReference>